<keyword evidence="2" id="KW-1185">Reference proteome</keyword>
<sequence length="95" mass="10191">MPSRSRPTPTGTNAGHPACVCAAEHARRAPRYAPRPGPACYFVTTLNLLRSRTYTTAPKLMSPHSNSLKCRRLGTAAIPDVQSALVRPPPALTGR</sequence>
<protein>
    <submittedName>
        <fullName evidence="1">Uncharacterized protein</fullName>
    </submittedName>
</protein>
<evidence type="ECO:0000313" key="1">
    <source>
        <dbReference type="EMBL" id="GBP24397.1"/>
    </source>
</evidence>
<gene>
    <name evidence="1" type="ORF">EVAR_19272_1</name>
</gene>
<name>A0A4C1UE52_EUMVA</name>
<comment type="caution">
    <text evidence="1">The sequence shown here is derived from an EMBL/GenBank/DDBJ whole genome shotgun (WGS) entry which is preliminary data.</text>
</comment>
<dbReference type="EMBL" id="BGZK01000161">
    <property type="protein sequence ID" value="GBP24397.1"/>
    <property type="molecule type" value="Genomic_DNA"/>
</dbReference>
<reference evidence="1 2" key="1">
    <citation type="journal article" date="2019" name="Commun. Biol.">
        <title>The bagworm genome reveals a unique fibroin gene that provides high tensile strength.</title>
        <authorList>
            <person name="Kono N."/>
            <person name="Nakamura H."/>
            <person name="Ohtoshi R."/>
            <person name="Tomita M."/>
            <person name="Numata K."/>
            <person name="Arakawa K."/>
        </authorList>
    </citation>
    <scope>NUCLEOTIDE SEQUENCE [LARGE SCALE GENOMIC DNA]</scope>
</reference>
<accession>A0A4C1UE52</accession>
<organism evidence="1 2">
    <name type="scientific">Eumeta variegata</name>
    <name type="common">Bagworm moth</name>
    <name type="synonym">Eumeta japonica</name>
    <dbReference type="NCBI Taxonomy" id="151549"/>
    <lineage>
        <taxon>Eukaryota</taxon>
        <taxon>Metazoa</taxon>
        <taxon>Ecdysozoa</taxon>
        <taxon>Arthropoda</taxon>
        <taxon>Hexapoda</taxon>
        <taxon>Insecta</taxon>
        <taxon>Pterygota</taxon>
        <taxon>Neoptera</taxon>
        <taxon>Endopterygota</taxon>
        <taxon>Lepidoptera</taxon>
        <taxon>Glossata</taxon>
        <taxon>Ditrysia</taxon>
        <taxon>Tineoidea</taxon>
        <taxon>Psychidae</taxon>
        <taxon>Oiketicinae</taxon>
        <taxon>Eumeta</taxon>
    </lineage>
</organism>
<proteinExistence type="predicted"/>
<evidence type="ECO:0000313" key="2">
    <source>
        <dbReference type="Proteomes" id="UP000299102"/>
    </source>
</evidence>
<dbReference type="AlphaFoldDB" id="A0A4C1UE52"/>
<dbReference type="Proteomes" id="UP000299102">
    <property type="component" value="Unassembled WGS sequence"/>
</dbReference>